<evidence type="ECO:0000256" key="1">
    <source>
        <dbReference type="SAM" id="MobiDB-lite"/>
    </source>
</evidence>
<dbReference type="OrthoDB" id="10630237at2759"/>
<name>A0A9W7FZC8_9STRA</name>
<proteinExistence type="predicted"/>
<dbReference type="Proteomes" id="UP001165082">
    <property type="component" value="Unassembled WGS sequence"/>
</dbReference>
<organism evidence="2 3">
    <name type="scientific">Triparma retinervis</name>
    <dbReference type="NCBI Taxonomy" id="2557542"/>
    <lineage>
        <taxon>Eukaryota</taxon>
        <taxon>Sar</taxon>
        <taxon>Stramenopiles</taxon>
        <taxon>Ochrophyta</taxon>
        <taxon>Bolidophyceae</taxon>
        <taxon>Parmales</taxon>
        <taxon>Triparmaceae</taxon>
        <taxon>Triparma</taxon>
    </lineage>
</organism>
<comment type="caution">
    <text evidence="2">The sequence shown here is derived from an EMBL/GenBank/DDBJ whole genome shotgun (WGS) entry which is preliminary data.</text>
</comment>
<feature type="compositionally biased region" description="Gly residues" evidence="1">
    <location>
        <begin position="112"/>
        <end position="125"/>
    </location>
</feature>
<keyword evidence="3" id="KW-1185">Reference proteome</keyword>
<reference evidence="2" key="1">
    <citation type="submission" date="2022-07" db="EMBL/GenBank/DDBJ databases">
        <title>Genome analysis of Parmales, a sister group of diatoms, reveals the evolutionary specialization of diatoms from phago-mixotrophs to photoautotrophs.</title>
        <authorList>
            <person name="Ban H."/>
            <person name="Sato S."/>
            <person name="Yoshikawa S."/>
            <person name="Kazumasa Y."/>
            <person name="Nakamura Y."/>
            <person name="Ichinomiya M."/>
            <person name="Saitoh K."/>
            <person name="Sato N."/>
            <person name="Blanc-Mathieu R."/>
            <person name="Endo H."/>
            <person name="Kuwata A."/>
            <person name="Ogata H."/>
        </authorList>
    </citation>
    <scope>NUCLEOTIDE SEQUENCE</scope>
</reference>
<protein>
    <submittedName>
        <fullName evidence="2">Uncharacterized protein</fullName>
    </submittedName>
</protein>
<evidence type="ECO:0000313" key="3">
    <source>
        <dbReference type="Proteomes" id="UP001165082"/>
    </source>
</evidence>
<feature type="non-terminal residue" evidence="2">
    <location>
        <position position="1"/>
    </location>
</feature>
<dbReference type="AlphaFoldDB" id="A0A9W7FZC8"/>
<feature type="region of interest" description="Disordered" evidence="1">
    <location>
        <begin position="104"/>
        <end position="161"/>
    </location>
</feature>
<dbReference type="EMBL" id="BRXZ01007202">
    <property type="protein sequence ID" value="GMI25455.1"/>
    <property type="molecule type" value="Genomic_DNA"/>
</dbReference>
<evidence type="ECO:0000313" key="2">
    <source>
        <dbReference type="EMBL" id="GMI25455.1"/>
    </source>
</evidence>
<gene>
    <name evidence="2" type="ORF">TrRE_jg550</name>
</gene>
<sequence length="239" mass="25993">NAIPGIISADPCIIGEGVGCDAAAEGNSYIIQLQKQSKERKKEYMSAGVMKYNLKNYPEVFAGHNDVMVLRSDGGFNVLPRPEVEALRREGVLEIRNIENDPTVKPYYAYKGDGGGGTKGGGEGAVQGDDEQKEQKEQREQKEEKVEAIESNKEEELRGEGDVLPKKEGEVGASSIVLQTLLSPGVMVGNVESERASIDFKDPGKDIFLAYVVFSLGAGVKGWLDGWRPSGWEKGDKEL</sequence>
<feature type="compositionally biased region" description="Basic and acidic residues" evidence="1">
    <location>
        <begin position="133"/>
        <end position="161"/>
    </location>
</feature>
<accession>A0A9W7FZC8</accession>